<dbReference type="EMBL" id="CATOUU010000703">
    <property type="protein sequence ID" value="CAI9942538.1"/>
    <property type="molecule type" value="Genomic_DNA"/>
</dbReference>
<gene>
    <name evidence="2" type="ORF">HINF_LOCUS23909</name>
    <name evidence="1" type="ORF">HINF_LOCUS30183</name>
</gene>
<name>A0AA86UJX0_9EUKA</name>
<keyword evidence="3" id="KW-1185">Reference proteome</keyword>
<evidence type="ECO:0000313" key="3">
    <source>
        <dbReference type="Proteomes" id="UP001642409"/>
    </source>
</evidence>
<dbReference type="AlphaFoldDB" id="A0AA86UJX0"/>
<proteinExistence type="predicted"/>
<evidence type="ECO:0000313" key="1">
    <source>
        <dbReference type="EMBL" id="CAI9942538.1"/>
    </source>
</evidence>
<comment type="caution">
    <text evidence="1">The sequence shown here is derived from an EMBL/GenBank/DDBJ whole genome shotgun (WGS) entry which is preliminary data.</text>
</comment>
<reference evidence="2 3" key="2">
    <citation type="submission" date="2024-07" db="EMBL/GenBank/DDBJ databases">
        <authorList>
            <person name="Akdeniz Z."/>
        </authorList>
    </citation>
    <scope>NUCLEOTIDE SEQUENCE [LARGE SCALE GENOMIC DNA]</scope>
</reference>
<protein>
    <submittedName>
        <fullName evidence="1">Uncharacterized protein</fullName>
    </submittedName>
</protein>
<sequence>MGQVCQNTIEPEELEPEESIFTTELEENSYIQQNQLMNLVKLLPNINLYIAVNNNQVILFNQEREILKRFTVDYNISLNCKNQEYNNGQELKFQDNFMNVPFYYQAVICKGQIYIQCYEKIYKLHKQKLVFVDNIPDLNVNDVQSFHGRMFSSNDLLYVHNGKTQMYILLNDQFKQIPYHTEKAQYQDHYLQFCDQLLNWTSSGQKIELHHLDSKFKRVYSFDLLHYDIAIVGGIILVKYTNYFLLIHSLTGQRGKLDSSVNIWNYLDFGRLGLQFSEKILEDMFGEQQIIQLYQKQEDYINNQIDNFNYLDEINLYLNIEQKITTQAARINRKIVILNTKQLKNTQKDIKTQKIKVKKVLRKLAHNITLIAERFTLTFTCEYDQQ</sequence>
<accession>A0AA86UJX0</accession>
<reference evidence="1" key="1">
    <citation type="submission" date="2023-06" db="EMBL/GenBank/DDBJ databases">
        <authorList>
            <person name="Kurt Z."/>
        </authorList>
    </citation>
    <scope>NUCLEOTIDE SEQUENCE</scope>
</reference>
<dbReference type="Proteomes" id="UP001642409">
    <property type="component" value="Unassembled WGS sequence"/>
</dbReference>
<evidence type="ECO:0000313" key="2">
    <source>
        <dbReference type="EMBL" id="CAL6013694.1"/>
    </source>
</evidence>
<organism evidence="1">
    <name type="scientific">Hexamita inflata</name>
    <dbReference type="NCBI Taxonomy" id="28002"/>
    <lineage>
        <taxon>Eukaryota</taxon>
        <taxon>Metamonada</taxon>
        <taxon>Diplomonadida</taxon>
        <taxon>Hexamitidae</taxon>
        <taxon>Hexamitinae</taxon>
        <taxon>Hexamita</taxon>
    </lineage>
</organism>
<dbReference type="EMBL" id="CAXDID020000069">
    <property type="protein sequence ID" value="CAL6013694.1"/>
    <property type="molecule type" value="Genomic_DNA"/>
</dbReference>